<comment type="caution">
    <text evidence="1">The sequence shown here is derived from an EMBL/GenBank/DDBJ whole genome shotgun (WGS) entry which is preliminary data.</text>
</comment>
<organism evidence="1 2">
    <name type="scientific">Candidatus Scatousia excrementipullorum</name>
    <dbReference type="NCBI Taxonomy" id="2840936"/>
    <lineage>
        <taxon>Bacteria</taxon>
        <taxon>Candidatus Scatousia</taxon>
    </lineage>
</organism>
<gene>
    <name evidence="1" type="ORF">IAC76_00475</name>
</gene>
<name>A0A9D9DM12_9BACT</name>
<dbReference type="Proteomes" id="UP000823632">
    <property type="component" value="Unassembled WGS sequence"/>
</dbReference>
<evidence type="ECO:0000313" key="1">
    <source>
        <dbReference type="EMBL" id="MBO8429836.1"/>
    </source>
</evidence>
<reference evidence="1" key="1">
    <citation type="submission" date="2020-10" db="EMBL/GenBank/DDBJ databases">
        <authorList>
            <person name="Gilroy R."/>
        </authorList>
    </citation>
    <scope>NUCLEOTIDE SEQUENCE</scope>
    <source>
        <strain evidence="1">10192</strain>
    </source>
</reference>
<protein>
    <submittedName>
        <fullName evidence="1">Uncharacterized protein</fullName>
    </submittedName>
</protein>
<reference evidence="1" key="2">
    <citation type="journal article" date="2021" name="PeerJ">
        <title>Extensive microbial diversity within the chicken gut microbiome revealed by metagenomics and culture.</title>
        <authorList>
            <person name="Gilroy R."/>
            <person name="Ravi A."/>
            <person name="Getino M."/>
            <person name="Pursley I."/>
            <person name="Horton D.L."/>
            <person name="Alikhan N.F."/>
            <person name="Baker D."/>
            <person name="Gharbi K."/>
            <person name="Hall N."/>
            <person name="Watson M."/>
            <person name="Adriaenssens E.M."/>
            <person name="Foster-Nyarko E."/>
            <person name="Jarju S."/>
            <person name="Secka A."/>
            <person name="Antonio M."/>
            <person name="Oren A."/>
            <person name="Chaudhuri R.R."/>
            <person name="La Ragione R."/>
            <person name="Hildebrand F."/>
            <person name="Pallen M.J."/>
        </authorList>
    </citation>
    <scope>NUCLEOTIDE SEQUENCE</scope>
    <source>
        <strain evidence="1">10192</strain>
    </source>
</reference>
<evidence type="ECO:0000313" key="2">
    <source>
        <dbReference type="Proteomes" id="UP000823632"/>
    </source>
</evidence>
<accession>A0A9D9DM12</accession>
<dbReference type="EMBL" id="JADIND010000009">
    <property type="protein sequence ID" value="MBO8429836.1"/>
    <property type="molecule type" value="Genomic_DNA"/>
</dbReference>
<dbReference type="AlphaFoldDB" id="A0A9D9DM12"/>
<proteinExistence type="predicted"/>
<sequence>MCFIIMPAFGFDESVLEKENSIQTRIDSVGTNLLNCNKIPRRIVFTYGMAEKKKMLSTDKSLTKRQVIIYSELYRHVQTDDELAAMLAREISTVMKSYSGIWGGTLDSVQVALGSKKFEMVADKRAVDYMVNAGYNPLALIVFINKTCPQKRFDKISRHNLTSRRLAHIYEYITYKYPQFLENNEYINNPYYQNFLLTSIENRRRLEEKMKNKSLKEVKYD</sequence>